<accession>A0A2P2LFB5</accession>
<sequence length="19" mass="2402">MMNSIGYHIFLRVRHAWNR</sequence>
<name>A0A2P2LFB5_RHIMU</name>
<proteinExistence type="predicted"/>
<organism evidence="1">
    <name type="scientific">Rhizophora mucronata</name>
    <name type="common">Asiatic mangrove</name>
    <dbReference type="NCBI Taxonomy" id="61149"/>
    <lineage>
        <taxon>Eukaryota</taxon>
        <taxon>Viridiplantae</taxon>
        <taxon>Streptophyta</taxon>
        <taxon>Embryophyta</taxon>
        <taxon>Tracheophyta</taxon>
        <taxon>Spermatophyta</taxon>
        <taxon>Magnoliopsida</taxon>
        <taxon>eudicotyledons</taxon>
        <taxon>Gunneridae</taxon>
        <taxon>Pentapetalae</taxon>
        <taxon>rosids</taxon>
        <taxon>fabids</taxon>
        <taxon>Malpighiales</taxon>
        <taxon>Rhizophoraceae</taxon>
        <taxon>Rhizophora</taxon>
    </lineage>
</organism>
<dbReference type="AlphaFoldDB" id="A0A2P2LFB5"/>
<dbReference type="EMBL" id="GGEC01036183">
    <property type="protein sequence ID" value="MBX16667.1"/>
    <property type="molecule type" value="Transcribed_RNA"/>
</dbReference>
<reference evidence="1" key="1">
    <citation type="submission" date="2018-02" db="EMBL/GenBank/DDBJ databases">
        <title>Rhizophora mucronata_Transcriptome.</title>
        <authorList>
            <person name="Meera S.P."/>
            <person name="Sreeshan A."/>
            <person name="Augustine A."/>
        </authorList>
    </citation>
    <scope>NUCLEOTIDE SEQUENCE</scope>
    <source>
        <tissue evidence="1">Leaf</tissue>
    </source>
</reference>
<evidence type="ECO:0000313" key="1">
    <source>
        <dbReference type="EMBL" id="MBX16667.1"/>
    </source>
</evidence>
<protein>
    <submittedName>
        <fullName evidence="1">Uncharacterized protein MANES_02G147400</fullName>
    </submittedName>
</protein>